<proteinExistence type="predicted"/>
<evidence type="ECO:0000313" key="3">
    <source>
        <dbReference type="Proteomes" id="UP001165063"/>
    </source>
</evidence>
<feature type="region of interest" description="Disordered" evidence="1">
    <location>
        <begin position="18"/>
        <end position="80"/>
    </location>
</feature>
<organism evidence="2 3">
    <name type="scientific">Ambrosiozyma monospora</name>
    <name type="common">Yeast</name>
    <name type="synonym">Endomycopsis monosporus</name>
    <dbReference type="NCBI Taxonomy" id="43982"/>
    <lineage>
        <taxon>Eukaryota</taxon>
        <taxon>Fungi</taxon>
        <taxon>Dikarya</taxon>
        <taxon>Ascomycota</taxon>
        <taxon>Saccharomycotina</taxon>
        <taxon>Pichiomycetes</taxon>
        <taxon>Pichiales</taxon>
        <taxon>Pichiaceae</taxon>
        <taxon>Ambrosiozyma</taxon>
    </lineage>
</organism>
<feature type="compositionally biased region" description="Basic and acidic residues" evidence="1">
    <location>
        <begin position="38"/>
        <end position="58"/>
    </location>
</feature>
<dbReference type="AlphaFoldDB" id="A0A9W6WK47"/>
<sequence>MGTKTGMGPGYWALGITGPRFKNSESRSPFSHSPIKTGKLDQTKNSPEKWASRIEIRGHRGHQGPGQWPGPGRWGETGDR</sequence>
<reference evidence="2" key="1">
    <citation type="submission" date="2023-04" db="EMBL/GenBank/DDBJ databases">
        <title>Ambrosiozyma monospora NBRC 1965.</title>
        <authorList>
            <person name="Ichikawa N."/>
            <person name="Sato H."/>
            <person name="Tonouchi N."/>
        </authorList>
    </citation>
    <scope>NUCLEOTIDE SEQUENCE</scope>
    <source>
        <strain evidence="2">NBRC 1965</strain>
    </source>
</reference>
<comment type="caution">
    <text evidence="2">The sequence shown here is derived from an EMBL/GenBank/DDBJ whole genome shotgun (WGS) entry which is preliminary data.</text>
</comment>
<dbReference type="Proteomes" id="UP001165063">
    <property type="component" value="Unassembled WGS sequence"/>
</dbReference>
<evidence type="ECO:0000313" key="2">
    <source>
        <dbReference type="EMBL" id="GME78847.1"/>
    </source>
</evidence>
<protein>
    <submittedName>
        <fullName evidence="2">Unnamed protein product</fullName>
    </submittedName>
</protein>
<accession>A0A9W6WK47</accession>
<feature type="compositionally biased region" description="Gly residues" evidence="1">
    <location>
        <begin position="63"/>
        <end position="80"/>
    </location>
</feature>
<dbReference type="EMBL" id="BSXU01013219">
    <property type="protein sequence ID" value="GME78847.1"/>
    <property type="molecule type" value="Genomic_DNA"/>
</dbReference>
<name>A0A9W6WK47_AMBMO</name>
<gene>
    <name evidence="2" type="ORF">Amon01_000980600</name>
</gene>
<keyword evidence="3" id="KW-1185">Reference proteome</keyword>
<evidence type="ECO:0000256" key="1">
    <source>
        <dbReference type="SAM" id="MobiDB-lite"/>
    </source>
</evidence>